<keyword evidence="2" id="KW-1185">Reference proteome</keyword>
<dbReference type="RefSeq" id="WP_330435584.1">
    <property type="nucleotide sequence ID" value="NZ_JAZDUF010000008.1"/>
</dbReference>
<dbReference type="Proteomes" id="UP001347146">
    <property type="component" value="Unassembled WGS sequence"/>
</dbReference>
<evidence type="ECO:0008006" key="3">
    <source>
        <dbReference type="Google" id="ProtNLM"/>
    </source>
</evidence>
<gene>
    <name evidence="1" type="ORF">VZC37_21435</name>
</gene>
<organism evidence="1 2">
    <name type="scientific">Gordonia sesuvii</name>
    <dbReference type="NCBI Taxonomy" id="3116777"/>
    <lineage>
        <taxon>Bacteria</taxon>
        <taxon>Bacillati</taxon>
        <taxon>Actinomycetota</taxon>
        <taxon>Actinomycetes</taxon>
        <taxon>Mycobacteriales</taxon>
        <taxon>Gordoniaceae</taxon>
        <taxon>Gordonia</taxon>
    </lineage>
</organism>
<evidence type="ECO:0000313" key="1">
    <source>
        <dbReference type="EMBL" id="MEE3852914.1"/>
    </source>
</evidence>
<evidence type="ECO:0000313" key="2">
    <source>
        <dbReference type="Proteomes" id="UP001347146"/>
    </source>
</evidence>
<reference evidence="1 2" key="1">
    <citation type="submission" date="2024-01" db="EMBL/GenBank/DDBJ databases">
        <title>Draft genome sequence of Gordonia sp. LSe1-13.</title>
        <authorList>
            <person name="Suphannarot A."/>
            <person name="Mingma R."/>
        </authorList>
    </citation>
    <scope>NUCLEOTIDE SEQUENCE [LARGE SCALE GENOMIC DNA]</scope>
    <source>
        <strain evidence="1 2">LSe1-13</strain>
    </source>
</reference>
<proteinExistence type="predicted"/>
<comment type="caution">
    <text evidence="1">The sequence shown here is derived from an EMBL/GenBank/DDBJ whole genome shotgun (WGS) entry which is preliminary data.</text>
</comment>
<sequence length="129" mass="13714">MEVPYDTSVEITVSAAAERVSTVRHVVRDVLSDIGVESDCTTDLILAVDAMCGLVVACSAESQPLRCAVTVHRDATSACVTGRLVDGLPLPVDGYAWRLLDGTVEDVAVDARDDGWVMITCRKPHAPSS</sequence>
<accession>A0ABU7MIJ9</accession>
<protein>
    <recommendedName>
        <fullName evidence="3">Anti-sigma factor</fullName>
    </recommendedName>
</protein>
<dbReference type="EMBL" id="JAZDUF010000008">
    <property type="protein sequence ID" value="MEE3852914.1"/>
    <property type="molecule type" value="Genomic_DNA"/>
</dbReference>
<name>A0ABU7MIJ9_9ACTN</name>